<evidence type="ECO:0000259" key="12">
    <source>
        <dbReference type="Pfam" id="PF00593"/>
    </source>
</evidence>
<dbReference type="NCBIfam" id="TIGR01782">
    <property type="entry name" value="TonB-Xanth-Caul"/>
    <property type="match status" value="1"/>
</dbReference>
<feature type="domain" description="TonB-dependent receptor plug" evidence="13">
    <location>
        <begin position="78"/>
        <end position="190"/>
    </location>
</feature>
<evidence type="ECO:0000256" key="9">
    <source>
        <dbReference type="RuleBase" id="RU003357"/>
    </source>
</evidence>
<dbReference type="InterPro" id="IPR012910">
    <property type="entry name" value="Plug_dom"/>
</dbReference>
<dbReference type="Pfam" id="PF07715">
    <property type="entry name" value="Plug"/>
    <property type="match status" value="1"/>
</dbReference>
<dbReference type="Gene3D" id="2.170.130.10">
    <property type="entry name" value="TonB-dependent receptor, plug domain"/>
    <property type="match status" value="1"/>
</dbReference>
<dbReference type="InterPro" id="IPR039426">
    <property type="entry name" value="TonB-dep_rcpt-like"/>
</dbReference>
<proteinExistence type="inferred from homology"/>
<dbReference type="Gene3D" id="2.40.170.20">
    <property type="entry name" value="TonB-dependent receptor, beta-barrel domain"/>
    <property type="match status" value="1"/>
</dbReference>
<dbReference type="SUPFAM" id="SSF56935">
    <property type="entry name" value="Porins"/>
    <property type="match status" value="1"/>
</dbReference>
<keyword evidence="7 8" id="KW-0998">Cell outer membrane</keyword>
<protein>
    <submittedName>
        <fullName evidence="14">TonB-dependent receptor</fullName>
    </submittedName>
</protein>
<evidence type="ECO:0000256" key="11">
    <source>
        <dbReference type="SAM" id="SignalP"/>
    </source>
</evidence>
<name>A0ABS3AZC4_9XANT</name>
<evidence type="ECO:0000256" key="7">
    <source>
        <dbReference type="ARBA" id="ARBA00023237"/>
    </source>
</evidence>
<dbReference type="RefSeq" id="WP_206229118.1">
    <property type="nucleotide sequence ID" value="NZ_JAFIWB010000004.1"/>
</dbReference>
<accession>A0ABS3AZC4</accession>
<dbReference type="Pfam" id="PF00593">
    <property type="entry name" value="TonB_dep_Rec_b-barrel"/>
    <property type="match status" value="1"/>
</dbReference>
<keyword evidence="6 8" id="KW-0472">Membrane</keyword>
<organism evidence="14 15">
    <name type="scientific">Xanthomonas bonasiae</name>
    <dbReference type="NCBI Taxonomy" id="2810351"/>
    <lineage>
        <taxon>Bacteria</taxon>
        <taxon>Pseudomonadati</taxon>
        <taxon>Pseudomonadota</taxon>
        <taxon>Gammaproteobacteria</taxon>
        <taxon>Lysobacterales</taxon>
        <taxon>Lysobacteraceae</taxon>
        <taxon>Xanthomonas</taxon>
    </lineage>
</organism>
<evidence type="ECO:0000256" key="2">
    <source>
        <dbReference type="ARBA" id="ARBA00022448"/>
    </source>
</evidence>
<evidence type="ECO:0000313" key="15">
    <source>
        <dbReference type="Proteomes" id="UP000695802"/>
    </source>
</evidence>
<dbReference type="PROSITE" id="PS52016">
    <property type="entry name" value="TONB_DEPENDENT_REC_3"/>
    <property type="match status" value="1"/>
</dbReference>
<dbReference type="InterPro" id="IPR010104">
    <property type="entry name" value="TonB_rcpt_bac"/>
</dbReference>
<evidence type="ECO:0000256" key="10">
    <source>
        <dbReference type="SAM" id="MobiDB-lite"/>
    </source>
</evidence>
<evidence type="ECO:0000313" key="14">
    <source>
        <dbReference type="EMBL" id="MBN6101697.1"/>
    </source>
</evidence>
<dbReference type="PANTHER" id="PTHR40980">
    <property type="entry name" value="PLUG DOMAIN-CONTAINING PROTEIN"/>
    <property type="match status" value="1"/>
</dbReference>
<dbReference type="InterPro" id="IPR037066">
    <property type="entry name" value="Plug_dom_sf"/>
</dbReference>
<feature type="chain" id="PRO_5045992025" evidence="11">
    <location>
        <begin position="26"/>
        <end position="872"/>
    </location>
</feature>
<feature type="region of interest" description="Disordered" evidence="10">
    <location>
        <begin position="26"/>
        <end position="51"/>
    </location>
</feature>
<keyword evidence="4 8" id="KW-0812">Transmembrane</keyword>
<dbReference type="Proteomes" id="UP000695802">
    <property type="component" value="Unassembled WGS sequence"/>
</dbReference>
<evidence type="ECO:0000256" key="5">
    <source>
        <dbReference type="ARBA" id="ARBA00023077"/>
    </source>
</evidence>
<dbReference type="CDD" id="cd01347">
    <property type="entry name" value="ligand_gated_channel"/>
    <property type="match status" value="1"/>
</dbReference>
<gene>
    <name evidence="14" type="ORF">JR064_05905</name>
</gene>
<keyword evidence="2 8" id="KW-0813">Transport</keyword>
<reference evidence="14 15" key="1">
    <citation type="submission" date="2021-02" db="EMBL/GenBank/DDBJ databases">
        <title>Taxonomically Unique Crown Gall-Associated Xanthomonas Stains Have Deficiency in Virulence Repertories.</title>
        <authorList>
            <person name="Mafakheri H."/>
            <person name="Taghavi S.M."/>
            <person name="Dimkic I."/>
            <person name="Nemanja K."/>
            <person name="Osdaghi E."/>
        </authorList>
    </citation>
    <scope>NUCLEOTIDE SEQUENCE [LARGE SCALE GENOMIC DNA]</scope>
    <source>
        <strain evidence="14 15">FX4</strain>
    </source>
</reference>
<feature type="compositionally biased region" description="Low complexity" evidence="10">
    <location>
        <begin position="37"/>
        <end position="51"/>
    </location>
</feature>
<evidence type="ECO:0000256" key="6">
    <source>
        <dbReference type="ARBA" id="ARBA00023136"/>
    </source>
</evidence>
<feature type="signal peptide" evidence="11">
    <location>
        <begin position="1"/>
        <end position="25"/>
    </location>
</feature>
<dbReference type="PANTHER" id="PTHR40980:SF3">
    <property type="entry name" value="TONB-DEPENDENT RECEPTOR-LIKE BETA-BARREL DOMAIN-CONTAINING PROTEIN"/>
    <property type="match status" value="1"/>
</dbReference>
<keyword evidence="15" id="KW-1185">Reference proteome</keyword>
<dbReference type="InterPro" id="IPR036942">
    <property type="entry name" value="Beta-barrel_TonB_sf"/>
</dbReference>
<sequence length="872" mass="94445">MNHTRLAPLAFAIAAALAAPASAFAQQVPTPQRDDAAAPAADAGASASGQATPAAVQELDAVKVTGYRASLQKSLNIKRNADAIVDAISAEDVGKFPAANVAESLSHLPGVSVDRQFGEGEKVSILGTDPALNRVLLNGQSIASTSWGGDPNNPDSRSFNYSLLAPEVIGSAEVYKSPQASIDEGSLGGTVILHTRKPLELDRNLLTGSVSYGYNDRSEDGKPNASLLYNWKNDAGTLGVLGSVMHSERSLRRDGVEIFGYSDIQGAGFPDAVAAGKQEVYPTAINSALFTQTRKRDGFTGSLQWKPNDAFELTYTGLYVEETFDNVNQSRYANFVPANATALDVTDGVATSGAYGDNAETILDSYVRKTTVKTSSNTLRGDWHGDGWNVSGQVGATRSAGGADRIYGLTFRGNGAYDYAIDHRTVGVDYAVPPSALESMSVLGATVNRYPNLDKERYAQLDFDHDVAWGPITKLRAGLKATRHSTAQDMYYDSFPADPDTTLAAVYGGGTPGGYLDGLSVSDDMRHWPRQSPGALVDYVGGLPGSDTLAPSYGSSFDVVERNRAAYLQADFSGYNYRGNIGVRYVNTRDAIGGYQYDGSAYAPVRYNKSYGEWLPSLNFAYDLSDALILRVAAAKVIARPRYADLTPYVNADDNKLTASSGNPALDPYRSTNYGASLEWYFAPNSVLAGELFYRDISNYILQTLVQQPLHNNTYDREDIYEVTLPQNSGAAKVKGVSLSYQQELGGGFGLAANYTYSKADTQGDYNLPYNSKNSYNLSPYFEKGPWEARLTLGWRSAYFTQIGRLGANQMTDDFTQLDASVSYAITDKVKLQMEGTNLLDETYYSYVGQESQPYYLYKNGRGYMLSVHFTL</sequence>
<feature type="domain" description="TonB-dependent receptor-like beta-barrel" evidence="12">
    <location>
        <begin position="410"/>
        <end position="839"/>
    </location>
</feature>
<evidence type="ECO:0000259" key="13">
    <source>
        <dbReference type="Pfam" id="PF07715"/>
    </source>
</evidence>
<keyword evidence="5 9" id="KW-0798">TonB box</keyword>
<keyword evidence="14" id="KW-0675">Receptor</keyword>
<evidence type="ECO:0000256" key="3">
    <source>
        <dbReference type="ARBA" id="ARBA00022452"/>
    </source>
</evidence>
<keyword evidence="11" id="KW-0732">Signal</keyword>
<evidence type="ECO:0000256" key="8">
    <source>
        <dbReference type="PROSITE-ProRule" id="PRU01360"/>
    </source>
</evidence>
<dbReference type="EMBL" id="JAFIWB010000004">
    <property type="protein sequence ID" value="MBN6101697.1"/>
    <property type="molecule type" value="Genomic_DNA"/>
</dbReference>
<keyword evidence="3 8" id="KW-1134">Transmembrane beta strand</keyword>
<evidence type="ECO:0000256" key="1">
    <source>
        <dbReference type="ARBA" id="ARBA00004571"/>
    </source>
</evidence>
<comment type="subcellular location">
    <subcellularLocation>
        <location evidence="1 8">Cell outer membrane</location>
        <topology evidence="1 8">Multi-pass membrane protein</topology>
    </subcellularLocation>
</comment>
<comment type="caution">
    <text evidence="14">The sequence shown here is derived from an EMBL/GenBank/DDBJ whole genome shotgun (WGS) entry which is preliminary data.</text>
</comment>
<evidence type="ECO:0000256" key="4">
    <source>
        <dbReference type="ARBA" id="ARBA00022692"/>
    </source>
</evidence>
<comment type="similarity">
    <text evidence="8 9">Belongs to the TonB-dependent receptor family.</text>
</comment>
<dbReference type="InterPro" id="IPR000531">
    <property type="entry name" value="Beta-barrel_TonB"/>
</dbReference>